<organism evidence="1 2">
    <name type="scientific">Pleionea mediterranea</name>
    <dbReference type="NCBI Taxonomy" id="523701"/>
    <lineage>
        <taxon>Bacteria</taxon>
        <taxon>Pseudomonadati</taxon>
        <taxon>Pseudomonadota</taxon>
        <taxon>Gammaproteobacteria</taxon>
        <taxon>Oceanospirillales</taxon>
        <taxon>Pleioneaceae</taxon>
        <taxon>Pleionea</taxon>
    </lineage>
</organism>
<dbReference type="RefSeq" id="WP_109762976.1">
    <property type="nucleotide sequence ID" value="NZ_QGGU01000004.1"/>
</dbReference>
<reference evidence="1 2" key="1">
    <citation type="submission" date="2018-05" db="EMBL/GenBank/DDBJ databases">
        <title>Genomic Encyclopedia of Type Strains, Phase IV (KMG-IV): sequencing the most valuable type-strain genomes for metagenomic binning, comparative biology and taxonomic classification.</title>
        <authorList>
            <person name="Goeker M."/>
        </authorList>
    </citation>
    <scope>NUCLEOTIDE SEQUENCE [LARGE SCALE GENOMIC DNA]</scope>
    <source>
        <strain evidence="1 2">DSM 25350</strain>
    </source>
</reference>
<dbReference type="OrthoDB" id="9849104at2"/>
<dbReference type="Proteomes" id="UP000245790">
    <property type="component" value="Unassembled WGS sequence"/>
</dbReference>
<proteinExistence type="predicted"/>
<keyword evidence="2" id="KW-1185">Reference proteome</keyword>
<evidence type="ECO:0008006" key="3">
    <source>
        <dbReference type="Google" id="ProtNLM"/>
    </source>
</evidence>
<dbReference type="AlphaFoldDB" id="A0A316FY28"/>
<sequence>MSKFNIIKESDFVKLDMTGMFDFEQTIAALNDILGQLDKDCLDDFLFDLVDSECGLNELDIYKIAEFMEDNVRLFKGRIALLLGSALAIDNSRFLKFCIQDPVIRVRIFFDKDIAKQWLASPPTLV</sequence>
<comment type="caution">
    <text evidence="1">The sequence shown here is derived from an EMBL/GenBank/DDBJ whole genome shotgun (WGS) entry which is preliminary data.</text>
</comment>
<dbReference type="EMBL" id="QGGU01000004">
    <property type="protein sequence ID" value="PWK53005.1"/>
    <property type="molecule type" value="Genomic_DNA"/>
</dbReference>
<name>A0A316FY28_9GAMM</name>
<evidence type="ECO:0000313" key="2">
    <source>
        <dbReference type="Proteomes" id="UP000245790"/>
    </source>
</evidence>
<evidence type="ECO:0000313" key="1">
    <source>
        <dbReference type="EMBL" id="PWK53005.1"/>
    </source>
</evidence>
<accession>A0A316FY28</accession>
<gene>
    <name evidence="1" type="ORF">C8D97_104223</name>
</gene>
<protein>
    <recommendedName>
        <fullName evidence="3">SpoIIAA-like protein</fullName>
    </recommendedName>
</protein>